<feature type="domain" description="ABC transporter" evidence="5">
    <location>
        <begin position="256"/>
        <end position="504"/>
    </location>
</feature>
<dbReference type="InterPro" id="IPR050107">
    <property type="entry name" value="ABC_carbohydrate_import_ATPase"/>
</dbReference>
<dbReference type="EMBL" id="JAHQCW010000064">
    <property type="protein sequence ID" value="MBU9739529.1"/>
    <property type="molecule type" value="Genomic_DNA"/>
</dbReference>
<dbReference type="RefSeq" id="WP_238723342.1">
    <property type="nucleotide sequence ID" value="NZ_JAHQCW010000064.1"/>
</dbReference>
<dbReference type="SUPFAM" id="SSF52540">
    <property type="entry name" value="P-loop containing nucleoside triphosphate hydrolases"/>
    <property type="match status" value="2"/>
</dbReference>
<dbReference type="Gene3D" id="3.40.50.300">
    <property type="entry name" value="P-loop containing nucleotide triphosphate hydrolases"/>
    <property type="match status" value="2"/>
</dbReference>
<keyword evidence="3" id="KW-0547">Nucleotide-binding</keyword>
<accession>A0A949K3E0</accession>
<dbReference type="Proteomes" id="UP000712157">
    <property type="component" value="Unassembled WGS sequence"/>
</dbReference>
<dbReference type="InterPro" id="IPR003593">
    <property type="entry name" value="AAA+_ATPase"/>
</dbReference>
<dbReference type="GO" id="GO:0016887">
    <property type="term" value="F:ATP hydrolysis activity"/>
    <property type="evidence" value="ECO:0007669"/>
    <property type="project" value="InterPro"/>
</dbReference>
<evidence type="ECO:0000313" key="6">
    <source>
        <dbReference type="EMBL" id="MBU9739529.1"/>
    </source>
</evidence>
<keyword evidence="4 6" id="KW-0067">ATP-binding</keyword>
<evidence type="ECO:0000256" key="1">
    <source>
        <dbReference type="ARBA" id="ARBA00022448"/>
    </source>
</evidence>
<sequence length="505" mass="56698">MGENKTDVTPLIEIKNCTMEFPGVKALADVNFTLMPGECHALVGENGAGKSTLSKCITGENRMTKGELFVKGEQIKIPSYSVRESQSRGIAIVHQEFTLMSDMNGVENIFVGRYEKKHGLIDWKALDRRAQEMLDFLQCDINLHIPVKHLRTAERQIIQLAKALLDDPSIIIFDELTAVLQEKDIENIFRIIGLLKQKGIGIVYISHRLNEVFECCDSYTVLCDGRYINSGKVKDIDNGQLVKMIIGRELANVYPPVNEDLGEVILEVKNLTAPKAFRDISLQVRAGEVVGLAGLLGAGKTELVQAIFGNHKIVSGEVLVKGKPVHCRKPFQAIRLGMGLVPDERRTLGLNMKFDIKDNTTLPSMKLFRKMGIFQDHEAESKAAYEINEKMNLAYYSLWQNVKKLSGGNQQKIVIAKWLLRDTEIFLLDEPTRGIDIGAKFEIYQLIHELTKQKKAVILVSPEMEELIGLCNRIYIMYEGAIMDVVEGERKTQEVIINNLLGVNA</sequence>
<dbReference type="SMART" id="SM00382">
    <property type="entry name" value="AAA"/>
    <property type="match status" value="2"/>
</dbReference>
<dbReference type="CDD" id="cd03216">
    <property type="entry name" value="ABC_Carb_Monos_I"/>
    <property type="match status" value="1"/>
</dbReference>
<name>A0A949K3E0_9FIRM</name>
<organism evidence="6 7">
    <name type="scientific">Diplocloster agilis</name>
    <dbReference type="NCBI Taxonomy" id="2850323"/>
    <lineage>
        <taxon>Bacteria</taxon>
        <taxon>Bacillati</taxon>
        <taxon>Bacillota</taxon>
        <taxon>Clostridia</taxon>
        <taxon>Lachnospirales</taxon>
        <taxon>Lachnospiraceae</taxon>
        <taxon>Diplocloster</taxon>
    </lineage>
</organism>
<dbReference type="AlphaFoldDB" id="A0A949K3E0"/>
<dbReference type="InterPro" id="IPR017871">
    <property type="entry name" value="ABC_transporter-like_CS"/>
</dbReference>
<feature type="domain" description="ABC transporter" evidence="5">
    <location>
        <begin position="12"/>
        <end position="249"/>
    </location>
</feature>
<keyword evidence="2" id="KW-0677">Repeat</keyword>
<dbReference type="PROSITE" id="PS00211">
    <property type="entry name" value="ABC_TRANSPORTER_1"/>
    <property type="match status" value="1"/>
</dbReference>
<evidence type="ECO:0000256" key="3">
    <source>
        <dbReference type="ARBA" id="ARBA00022741"/>
    </source>
</evidence>
<evidence type="ECO:0000256" key="4">
    <source>
        <dbReference type="ARBA" id="ARBA00022840"/>
    </source>
</evidence>
<evidence type="ECO:0000259" key="5">
    <source>
        <dbReference type="PROSITE" id="PS50893"/>
    </source>
</evidence>
<gene>
    <name evidence="6" type="ORF">KTH89_23625</name>
</gene>
<dbReference type="PANTHER" id="PTHR43790">
    <property type="entry name" value="CARBOHYDRATE TRANSPORT ATP-BINDING PROTEIN MG119-RELATED"/>
    <property type="match status" value="1"/>
</dbReference>
<dbReference type="GO" id="GO:0005524">
    <property type="term" value="F:ATP binding"/>
    <property type="evidence" value="ECO:0007669"/>
    <property type="project" value="UniProtKB-KW"/>
</dbReference>
<dbReference type="InterPro" id="IPR003439">
    <property type="entry name" value="ABC_transporter-like_ATP-bd"/>
</dbReference>
<keyword evidence="1" id="KW-0813">Transport</keyword>
<dbReference type="PROSITE" id="PS50893">
    <property type="entry name" value="ABC_TRANSPORTER_2"/>
    <property type="match status" value="2"/>
</dbReference>
<dbReference type="Pfam" id="PF00005">
    <property type="entry name" value="ABC_tran"/>
    <property type="match status" value="2"/>
</dbReference>
<dbReference type="InterPro" id="IPR027417">
    <property type="entry name" value="P-loop_NTPase"/>
</dbReference>
<comment type="caution">
    <text evidence="6">The sequence shown here is derived from an EMBL/GenBank/DDBJ whole genome shotgun (WGS) entry which is preliminary data.</text>
</comment>
<protein>
    <submittedName>
        <fullName evidence="6">Sugar ABC transporter ATP-binding protein</fullName>
    </submittedName>
</protein>
<keyword evidence="7" id="KW-1185">Reference proteome</keyword>
<reference evidence="6" key="1">
    <citation type="submission" date="2021-06" db="EMBL/GenBank/DDBJ databases">
        <title>Description of novel taxa of the family Lachnospiraceae.</title>
        <authorList>
            <person name="Chaplin A.V."/>
            <person name="Sokolova S.R."/>
            <person name="Pikina A.P."/>
            <person name="Korzhanova M."/>
            <person name="Belova V."/>
            <person name="Korostin D."/>
            <person name="Efimov B.A."/>
        </authorList>
    </citation>
    <scope>NUCLEOTIDE SEQUENCE</scope>
    <source>
        <strain evidence="6">ASD5720</strain>
    </source>
</reference>
<evidence type="ECO:0000313" key="7">
    <source>
        <dbReference type="Proteomes" id="UP000712157"/>
    </source>
</evidence>
<dbReference type="PANTHER" id="PTHR43790:SF9">
    <property type="entry name" value="GALACTOFURANOSE TRANSPORTER ATP-BINDING PROTEIN YTFR"/>
    <property type="match status" value="1"/>
</dbReference>
<evidence type="ECO:0000256" key="2">
    <source>
        <dbReference type="ARBA" id="ARBA00022737"/>
    </source>
</evidence>
<dbReference type="CDD" id="cd03215">
    <property type="entry name" value="ABC_Carb_Monos_II"/>
    <property type="match status" value="1"/>
</dbReference>
<proteinExistence type="predicted"/>